<keyword evidence="2 4" id="KW-0378">Hydrolase</keyword>
<reference evidence="4 5" key="1">
    <citation type="submission" date="2019-02" db="EMBL/GenBank/DDBJ databases">
        <title>Deep-cultivation of Planctomycetes and their phenomic and genomic characterization uncovers novel biology.</title>
        <authorList>
            <person name="Wiegand S."/>
            <person name="Jogler M."/>
            <person name="Boedeker C."/>
            <person name="Pinto D."/>
            <person name="Vollmers J."/>
            <person name="Rivas-Marin E."/>
            <person name="Kohn T."/>
            <person name="Peeters S.H."/>
            <person name="Heuer A."/>
            <person name="Rast P."/>
            <person name="Oberbeckmann S."/>
            <person name="Bunk B."/>
            <person name="Jeske O."/>
            <person name="Meyerdierks A."/>
            <person name="Storesund J.E."/>
            <person name="Kallscheuer N."/>
            <person name="Luecker S."/>
            <person name="Lage O.M."/>
            <person name="Pohl T."/>
            <person name="Merkel B.J."/>
            <person name="Hornburger P."/>
            <person name="Mueller R.-W."/>
            <person name="Bruemmer F."/>
            <person name="Labrenz M."/>
            <person name="Spormann A.M."/>
            <person name="Op den Camp H."/>
            <person name="Overmann J."/>
            <person name="Amann R."/>
            <person name="Jetten M.S.M."/>
            <person name="Mascher T."/>
            <person name="Medema M.H."/>
            <person name="Devos D.P."/>
            <person name="Kaster A.-K."/>
            <person name="Ovreas L."/>
            <person name="Rohde M."/>
            <person name="Galperin M.Y."/>
            <person name="Jogler C."/>
        </authorList>
    </citation>
    <scope>NUCLEOTIDE SEQUENCE [LARGE SCALE GENOMIC DNA]</scope>
    <source>
        <strain evidence="4 5">KS4</strain>
    </source>
</reference>
<name>A0A517YUU0_9BACT</name>
<dbReference type="KEGG" id="pcor:KS4_20410"/>
<dbReference type="InterPro" id="IPR051158">
    <property type="entry name" value="Metallophosphoesterase_sf"/>
</dbReference>
<evidence type="ECO:0000256" key="1">
    <source>
        <dbReference type="ARBA" id="ARBA00022723"/>
    </source>
</evidence>
<dbReference type="EC" id="3.1.-.-" evidence="4"/>
<keyword evidence="5" id="KW-1185">Reference proteome</keyword>
<accession>A0A517YUU0</accession>
<evidence type="ECO:0000256" key="2">
    <source>
        <dbReference type="ARBA" id="ARBA00022801"/>
    </source>
</evidence>
<sequence>MGQDGIYGVIEPGRRWGSREWNLVMPLAYGLIQPVDVKLPNLPHELDGMRILHVSDLHIRRHGRLFSRLINQLTSIRHDLTVFTGDYMSYPGDEDASIKVMKKICERLNPSMGMYGVFGNHDFDEFRQRAGEELPIHWLSDHAVSVKDRPLDLLGFNVTKGSGPDGMKVAMDATLECGGRDEDRLRLGLLHYPQKFMLASDLGVDLMLSGHTHGGQIRLPGGRALFNSSDLPLGLSSGLMRHRDMMIGVSRGVGYAGMPFVTSWRLFCPSHMPLYTLRRGPMTGKRSNRLEMIQRW</sequence>
<dbReference type="Proteomes" id="UP000317369">
    <property type="component" value="Chromosome"/>
</dbReference>
<dbReference type="GO" id="GO:0009245">
    <property type="term" value="P:lipid A biosynthetic process"/>
    <property type="evidence" value="ECO:0007669"/>
    <property type="project" value="TreeGrafter"/>
</dbReference>
<dbReference type="GO" id="GO:0046872">
    <property type="term" value="F:metal ion binding"/>
    <property type="evidence" value="ECO:0007669"/>
    <property type="project" value="UniProtKB-KW"/>
</dbReference>
<feature type="domain" description="Calcineurin-like phosphoesterase" evidence="3">
    <location>
        <begin position="49"/>
        <end position="214"/>
    </location>
</feature>
<evidence type="ECO:0000259" key="3">
    <source>
        <dbReference type="Pfam" id="PF00149"/>
    </source>
</evidence>
<dbReference type="PANTHER" id="PTHR31302:SF31">
    <property type="entry name" value="PHOSPHODIESTERASE YAEI"/>
    <property type="match status" value="1"/>
</dbReference>
<evidence type="ECO:0000313" key="4">
    <source>
        <dbReference type="EMBL" id="QDU33981.1"/>
    </source>
</evidence>
<keyword evidence="1" id="KW-0479">Metal-binding</keyword>
<dbReference type="InterPro" id="IPR004843">
    <property type="entry name" value="Calcineurin-like_PHP"/>
</dbReference>
<evidence type="ECO:0000313" key="5">
    <source>
        <dbReference type="Proteomes" id="UP000317369"/>
    </source>
</evidence>
<dbReference type="OrthoDB" id="9780884at2"/>
<dbReference type="SUPFAM" id="SSF56300">
    <property type="entry name" value="Metallo-dependent phosphatases"/>
    <property type="match status" value="1"/>
</dbReference>
<dbReference type="GO" id="GO:0008758">
    <property type="term" value="F:UDP-2,3-diacylglucosamine hydrolase activity"/>
    <property type="evidence" value="ECO:0007669"/>
    <property type="project" value="TreeGrafter"/>
</dbReference>
<protein>
    <submittedName>
        <fullName evidence="4">Putative metallophosphoesterase</fullName>
        <ecNumber evidence="4">3.1.-.-</ecNumber>
    </submittedName>
</protein>
<organism evidence="4 5">
    <name type="scientific">Poriferisphaera corsica</name>
    <dbReference type="NCBI Taxonomy" id="2528020"/>
    <lineage>
        <taxon>Bacteria</taxon>
        <taxon>Pseudomonadati</taxon>
        <taxon>Planctomycetota</taxon>
        <taxon>Phycisphaerae</taxon>
        <taxon>Phycisphaerales</taxon>
        <taxon>Phycisphaeraceae</taxon>
        <taxon>Poriferisphaera</taxon>
    </lineage>
</organism>
<proteinExistence type="predicted"/>
<dbReference type="GO" id="GO:0016020">
    <property type="term" value="C:membrane"/>
    <property type="evidence" value="ECO:0007669"/>
    <property type="project" value="GOC"/>
</dbReference>
<dbReference type="Gene3D" id="3.60.21.10">
    <property type="match status" value="1"/>
</dbReference>
<gene>
    <name evidence="4" type="ORF">KS4_20410</name>
</gene>
<dbReference type="AlphaFoldDB" id="A0A517YUU0"/>
<dbReference type="Pfam" id="PF00149">
    <property type="entry name" value="Metallophos"/>
    <property type="match status" value="1"/>
</dbReference>
<dbReference type="PANTHER" id="PTHR31302">
    <property type="entry name" value="TRANSMEMBRANE PROTEIN WITH METALLOPHOSPHOESTERASE DOMAIN-RELATED"/>
    <property type="match status" value="1"/>
</dbReference>
<dbReference type="InterPro" id="IPR029052">
    <property type="entry name" value="Metallo-depent_PP-like"/>
</dbReference>
<dbReference type="EMBL" id="CP036425">
    <property type="protein sequence ID" value="QDU33981.1"/>
    <property type="molecule type" value="Genomic_DNA"/>
</dbReference>